<evidence type="ECO:0000256" key="4">
    <source>
        <dbReference type="PROSITE-ProRule" id="PRU00335"/>
    </source>
</evidence>
<dbReference type="InterPro" id="IPR050109">
    <property type="entry name" value="HTH-type_TetR-like_transc_reg"/>
</dbReference>
<evidence type="ECO:0000259" key="5">
    <source>
        <dbReference type="PROSITE" id="PS50977"/>
    </source>
</evidence>
<sequence length="202" mass="22868">MLREARKNELKEKLFRTAVELFREKGYENVTVDEITSACGVAKGTFFNHFAKKDHVLLYLGRSQVERMEEIAIKLRQISDPKERVRSLFRSLLSRYENEGHLLRVVMAETVRSALLLSEEEKLAGELRKVLAELLEEAAEDGRLTKRFGLPVLASALCALYFQAMMMTASGDKEAQKLLDEQLDAVWDGFGGAERTDGGTRP</sequence>
<dbReference type="PRINTS" id="PR00455">
    <property type="entry name" value="HTHTETR"/>
</dbReference>
<keyword evidence="7" id="KW-1185">Reference proteome</keyword>
<proteinExistence type="predicted"/>
<dbReference type="SUPFAM" id="SSF48498">
    <property type="entry name" value="Tetracyclin repressor-like, C-terminal domain"/>
    <property type="match status" value="1"/>
</dbReference>
<keyword evidence="3" id="KW-0804">Transcription</keyword>
<evidence type="ECO:0000313" key="6">
    <source>
        <dbReference type="EMBL" id="RIE04381.1"/>
    </source>
</evidence>
<protein>
    <submittedName>
        <fullName evidence="6">TetR/AcrR family transcriptional regulator</fullName>
    </submittedName>
</protein>
<dbReference type="PROSITE" id="PS50977">
    <property type="entry name" value="HTH_TETR_2"/>
    <property type="match status" value="1"/>
</dbReference>
<dbReference type="GO" id="GO:0000976">
    <property type="term" value="F:transcription cis-regulatory region binding"/>
    <property type="evidence" value="ECO:0007669"/>
    <property type="project" value="TreeGrafter"/>
</dbReference>
<dbReference type="PANTHER" id="PTHR30055:SF234">
    <property type="entry name" value="HTH-TYPE TRANSCRIPTIONAL REGULATOR BETI"/>
    <property type="match status" value="1"/>
</dbReference>
<reference evidence="6 7" key="1">
    <citation type="submission" date="2018-09" db="EMBL/GenBank/DDBJ databases">
        <title>Cohnella cavernae sp. nov., isolated from a karst cave.</title>
        <authorList>
            <person name="Zhu H."/>
        </authorList>
    </citation>
    <scope>NUCLEOTIDE SEQUENCE [LARGE SCALE GENOMIC DNA]</scope>
    <source>
        <strain evidence="6 7">K2E09-144</strain>
    </source>
</reference>
<evidence type="ECO:0000256" key="3">
    <source>
        <dbReference type="ARBA" id="ARBA00023163"/>
    </source>
</evidence>
<evidence type="ECO:0000256" key="1">
    <source>
        <dbReference type="ARBA" id="ARBA00023015"/>
    </source>
</evidence>
<dbReference type="RefSeq" id="WP_119148421.1">
    <property type="nucleotide sequence ID" value="NZ_JBHSOV010000042.1"/>
</dbReference>
<dbReference type="InterPro" id="IPR001647">
    <property type="entry name" value="HTH_TetR"/>
</dbReference>
<evidence type="ECO:0000313" key="7">
    <source>
        <dbReference type="Proteomes" id="UP000266340"/>
    </source>
</evidence>
<keyword evidence="2 4" id="KW-0238">DNA-binding</keyword>
<dbReference type="PANTHER" id="PTHR30055">
    <property type="entry name" value="HTH-TYPE TRANSCRIPTIONAL REGULATOR RUTR"/>
    <property type="match status" value="1"/>
</dbReference>
<dbReference type="EMBL" id="QXJM01000027">
    <property type="protein sequence ID" value="RIE04381.1"/>
    <property type="molecule type" value="Genomic_DNA"/>
</dbReference>
<dbReference type="InterPro" id="IPR036271">
    <property type="entry name" value="Tet_transcr_reg_TetR-rel_C_sf"/>
</dbReference>
<name>A0A398CYS2_9BACL</name>
<feature type="DNA-binding region" description="H-T-H motif" evidence="4">
    <location>
        <begin position="31"/>
        <end position="50"/>
    </location>
</feature>
<dbReference type="Pfam" id="PF00440">
    <property type="entry name" value="TetR_N"/>
    <property type="match status" value="1"/>
</dbReference>
<dbReference type="SUPFAM" id="SSF46689">
    <property type="entry name" value="Homeodomain-like"/>
    <property type="match status" value="1"/>
</dbReference>
<dbReference type="GO" id="GO:0003700">
    <property type="term" value="F:DNA-binding transcription factor activity"/>
    <property type="evidence" value="ECO:0007669"/>
    <property type="project" value="TreeGrafter"/>
</dbReference>
<feature type="domain" description="HTH tetR-type" evidence="5">
    <location>
        <begin position="8"/>
        <end position="68"/>
    </location>
</feature>
<dbReference type="OrthoDB" id="268339at2"/>
<dbReference type="AlphaFoldDB" id="A0A398CYS2"/>
<dbReference type="Proteomes" id="UP000266340">
    <property type="component" value="Unassembled WGS sequence"/>
</dbReference>
<accession>A0A398CYS2</accession>
<organism evidence="6 7">
    <name type="scientific">Cohnella faecalis</name>
    <dbReference type="NCBI Taxonomy" id="2315694"/>
    <lineage>
        <taxon>Bacteria</taxon>
        <taxon>Bacillati</taxon>
        <taxon>Bacillota</taxon>
        <taxon>Bacilli</taxon>
        <taxon>Bacillales</taxon>
        <taxon>Paenibacillaceae</taxon>
        <taxon>Cohnella</taxon>
    </lineage>
</organism>
<dbReference type="InterPro" id="IPR009057">
    <property type="entry name" value="Homeodomain-like_sf"/>
</dbReference>
<comment type="caution">
    <text evidence="6">The sequence shown here is derived from an EMBL/GenBank/DDBJ whole genome shotgun (WGS) entry which is preliminary data.</text>
</comment>
<dbReference type="InterPro" id="IPR023772">
    <property type="entry name" value="DNA-bd_HTH_TetR-type_CS"/>
</dbReference>
<dbReference type="Gene3D" id="1.10.357.10">
    <property type="entry name" value="Tetracycline Repressor, domain 2"/>
    <property type="match status" value="1"/>
</dbReference>
<keyword evidence="1" id="KW-0805">Transcription regulation</keyword>
<dbReference type="PROSITE" id="PS01081">
    <property type="entry name" value="HTH_TETR_1"/>
    <property type="match status" value="1"/>
</dbReference>
<evidence type="ECO:0000256" key="2">
    <source>
        <dbReference type="ARBA" id="ARBA00023125"/>
    </source>
</evidence>
<gene>
    <name evidence="6" type="ORF">D3H35_07275</name>
</gene>